<name>A0A8J3C841_9PSEU</name>
<reference evidence="4" key="2">
    <citation type="submission" date="2020-09" db="EMBL/GenBank/DDBJ databases">
        <authorList>
            <person name="Sun Q."/>
            <person name="Zhou Y."/>
        </authorList>
    </citation>
    <scope>NUCLEOTIDE SEQUENCE</scope>
    <source>
        <strain evidence="4">CGMCC 4.5737</strain>
    </source>
</reference>
<sequence length="370" mass="39160">MGRGPGRDTDPHDERRAAWWRGDRAAWTSWLVAAVLTPTVVAGAATMTTGRSIEQDLADRARRALQGAGIDAHVTMDGRDASLARVPAGRGNQAHQLVDDLAGVRTVTVAEAQPASTRPAPAEAEPVTMTFTGDQVALTGPVPDEATRRAMVREIEHSCGRAVIGALQVRPGVDTVGKPEAFGELAKAAAHPAGERTVSWGPLGVVLTGTAPDPVAKQRIENAVRRAVPGVEVHSRLVVTREGSARAARDNELQERLDRLLGEHPITFRPNTAELTAEGVEAVRRAAQLLAEATDRTVEVGGHVAAGPGAEANAVRLSQQRAEVVRRRLVHQGFPAGQVVAKGYGDSRPRADNNTAAGKAANRRVEITVR</sequence>
<dbReference type="InterPro" id="IPR007055">
    <property type="entry name" value="BON_dom"/>
</dbReference>
<dbReference type="CDD" id="cd07185">
    <property type="entry name" value="OmpA_C-like"/>
    <property type="match status" value="1"/>
</dbReference>
<dbReference type="RefSeq" id="WP_189057017.1">
    <property type="nucleotide sequence ID" value="NZ_BMMK01000009.1"/>
</dbReference>
<comment type="caution">
    <text evidence="4">The sequence shown here is derived from an EMBL/GenBank/DDBJ whole genome shotgun (WGS) entry which is preliminary data.</text>
</comment>
<evidence type="ECO:0000313" key="4">
    <source>
        <dbReference type="EMBL" id="GGM52501.1"/>
    </source>
</evidence>
<dbReference type="AlphaFoldDB" id="A0A8J3C841"/>
<dbReference type="Pfam" id="PF00691">
    <property type="entry name" value="OmpA"/>
    <property type="match status" value="1"/>
</dbReference>
<evidence type="ECO:0000259" key="3">
    <source>
        <dbReference type="PROSITE" id="PS51123"/>
    </source>
</evidence>
<dbReference type="SUPFAM" id="SSF103088">
    <property type="entry name" value="OmpA-like"/>
    <property type="match status" value="1"/>
</dbReference>
<dbReference type="PANTHER" id="PTHR30329">
    <property type="entry name" value="STATOR ELEMENT OF FLAGELLAR MOTOR COMPLEX"/>
    <property type="match status" value="1"/>
</dbReference>
<dbReference type="GO" id="GO:0016020">
    <property type="term" value="C:membrane"/>
    <property type="evidence" value="ECO:0007669"/>
    <property type="project" value="UniProtKB-UniRule"/>
</dbReference>
<organism evidence="4 5">
    <name type="scientific">Longimycelium tulufanense</name>
    <dbReference type="NCBI Taxonomy" id="907463"/>
    <lineage>
        <taxon>Bacteria</taxon>
        <taxon>Bacillati</taxon>
        <taxon>Actinomycetota</taxon>
        <taxon>Actinomycetes</taxon>
        <taxon>Pseudonocardiales</taxon>
        <taxon>Pseudonocardiaceae</taxon>
        <taxon>Longimycelium</taxon>
    </lineage>
</organism>
<feature type="domain" description="OmpA-like" evidence="3">
    <location>
        <begin position="255"/>
        <end position="370"/>
    </location>
</feature>
<feature type="region of interest" description="Disordered" evidence="2">
    <location>
        <begin position="342"/>
        <end position="362"/>
    </location>
</feature>
<protein>
    <recommendedName>
        <fullName evidence="3">OmpA-like domain-containing protein</fullName>
    </recommendedName>
</protein>
<dbReference type="PROSITE" id="PS51123">
    <property type="entry name" value="OMPA_2"/>
    <property type="match status" value="1"/>
</dbReference>
<reference evidence="4" key="1">
    <citation type="journal article" date="2014" name="Int. J. Syst. Evol. Microbiol.">
        <title>Complete genome sequence of Corynebacterium casei LMG S-19264T (=DSM 44701T), isolated from a smear-ripened cheese.</title>
        <authorList>
            <consortium name="US DOE Joint Genome Institute (JGI-PGF)"/>
            <person name="Walter F."/>
            <person name="Albersmeier A."/>
            <person name="Kalinowski J."/>
            <person name="Ruckert C."/>
        </authorList>
    </citation>
    <scope>NUCLEOTIDE SEQUENCE</scope>
    <source>
        <strain evidence="4">CGMCC 4.5737</strain>
    </source>
</reference>
<dbReference type="Gene3D" id="3.30.1330.60">
    <property type="entry name" value="OmpA-like domain"/>
    <property type="match status" value="1"/>
</dbReference>
<dbReference type="Proteomes" id="UP000637578">
    <property type="component" value="Unassembled WGS sequence"/>
</dbReference>
<keyword evidence="1" id="KW-0472">Membrane</keyword>
<dbReference type="EMBL" id="BMMK01000009">
    <property type="protein sequence ID" value="GGM52501.1"/>
    <property type="molecule type" value="Genomic_DNA"/>
</dbReference>
<dbReference type="Pfam" id="PF04972">
    <property type="entry name" value="BON"/>
    <property type="match status" value="1"/>
</dbReference>
<evidence type="ECO:0000256" key="1">
    <source>
        <dbReference type="PROSITE-ProRule" id="PRU00473"/>
    </source>
</evidence>
<gene>
    <name evidence="4" type="ORF">GCM10012275_24350</name>
</gene>
<dbReference type="InterPro" id="IPR036737">
    <property type="entry name" value="OmpA-like_sf"/>
</dbReference>
<keyword evidence="5" id="KW-1185">Reference proteome</keyword>
<evidence type="ECO:0000313" key="5">
    <source>
        <dbReference type="Proteomes" id="UP000637578"/>
    </source>
</evidence>
<proteinExistence type="predicted"/>
<dbReference type="PANTHER" id="PTHR30329:SF21">
    <property type="entry name" value="LIPOPROTEIN YIAD-RELATED"/>
    <property type="match status" value="1"/>
</dbReference>
<evidence type="ECO:0000256" key="2">
    <source>
        <dbReference type="SAM" id="MobiDB-lite"/>
    </source>
</evidence>
<dbReference type="InterPro" id="IPR006665">
    <property type="entry name" value="OmpA-like"/>
</dbReference>
<dbReference type="InterPro" id="IPR050330">
    <property type="entry name" value="Bact_OuterMem_StrucFunc"/>
</dbReference>
<accession>A0A8J3C841</accession>
<dbReference type="Gene3D" id="3.40.1520.20">
    <property type="match status" value="1"/>
</dbReference>